<keyword evidence="3" id="KW-0067">ATP-binding</keyword>
<gene>
    <name evidence="3" type="ORF">IAG44_09670</name>
</gene>
<dbReference type="EMBL" id="CP060828">
    <property type="protein sequence ID" value="QNP69683.1"/>
    <property type="molecule type" value="Genomic_DNA"/>
</dbReference>
<dbReference type="KEGG" id="sroi:IAG44_09670"/>
<proteinExistence type="predicted"/>
<dbReference type="PANTHER" id="PTHR35526:SF3">
    <property type="entry name" value="ANTI-SIGMA-F FACTOR RSBW"/>
    <property type="match status" value="1"/>
</dbReference>
<dbReference type="InterPro" id="IPR036890">
    <property type="entry name" value="HATPase_C_sf"/>
</dbReference>
<organism evidence="3 4">
    <name type="scientific">Streptomyces roseirectus</name>
    <dbReference type="NCBI Taxonomy" id="2768066"/>
    <lineage>
        <taxon>Bacteria</taxon>
        <taxon>Bacillati</taxon>
        <taxon>Actinomycetota</taxon>
        <taxon>Actinomycetes</taxon>
        <taxon>Kitasatosporales</taxon>
        <taxon>Streptomycetaceae</taxon>
        <taxon>Streptomyces</taxon>
    </lineage>
</organism>
<evidence type="ECO:0000313" key="3">
    <source>
        <dbReference type="EMBL" id="QNP69683.1"/>
    </source>
</evidence>
<evidence type="ECO:0000259" key="2">
    <source>
        <dbReference type="Pfam" id="PF13581"/>
    </source>
</evidence>
<evidence type="ECO:0000313" key="4">
    <source>
        <dbReference type="Proteomes" id="UP000516052"/>
    </source>
</evidence>
<reference evidence="3 4" key="1">
    <citation type="submission" date="2020-08" db="EMBL/GenBank/DDBJ databases">
        <title>A novel species.</title>
        <authorList>
            <person name="Gao J."/>
        </authorList>
    </citation>
    <scope>NUCLEOTIDE SEQUENCE [LARGE SCALE GENOMIC DNA]</scope>
    <source>
        <strain evidence="3 4">CRXT-G-22</strain>
    </source>
</reference>
<keyword evidence="1" id="KW-0723">Serine/threonine-protein kinase</keyword>
<dbReference type="SUPFAM" id="SSF55874">
    <property type="entry name" value="ATPase domain of HSP90 chaperone/DNA topoisomerase II/histidine kinase"/>
    <property type="match status" value="1"/>
</dbReference>
<keyword evidence="3" id="KW-0547">Nucleotide-binding</keyword>
<feature type="domain" description="Histidine kinase/HSP90-like ATPase" evidence="2">
    <location>
        <begin position="19"/>
        <end position="116"/>
    </location>
</feature>
<dbReference type="CDD" id="cd16936">
    <property type="entry name" value="HATPase_RsbW-like"/>
    <property type="match status" value="1"/>
</dbReference>
<dbReference type="GO" id="GO:0005524">
    <property type="term" value="F:ATP binding"/>
    <property type="evidence" value="ECO:0007669"/>
    <property type="project" value="UniProtKB-KW"/>
</dbReference>
<name>A0A7H0IA67_9ACTN</name>
<dbReference type="InterPro" id="IPR003594">
    <property type="entry name" value="HATPase_dom"/>
</dbReference>
<dbReference type="Pfam" id="PF13581">
    <property type="entry name" value="HATPase_c_2"/>
    <property type="match status" value="1"/>
</dbReference>
<dbReference type="RefSeq" id="WP_187746722.1">
    <property type="nucleotide sequence ID" value="NZ_CP060828.1"/>
</dbReference>
<dbReference type="PANTHER" id="PTHR35526">
    <property type="entry name" value="ANTI-SIGMA-F FACTOR RSBW-RELATED"/>
    <property type="match status" value="1"/>
</dbReference>
<keyword evidence="1" id="KW-0808">Transferase</keyword>
<dbReference type="InterPro" id="IPR050267">
    <property type="entry name" value="Anti-sigma-factor_SerPK"/>
</dbReference>
<sequence length="144" mass="15486">MSETFAAFHYPTTRLAAARARTDCRKFLLACGIPVDDDFAEELTLVVDELVTNAVTHGRIPGTTGRQVRLTITRTGDVFRVEVRDAQSDRMPRLRKAGAEEDGGRGPALVDALASGWGVVGEVIGKTVWAEKALPSQGPTPVLP</sequence>
<dbReference type="AlphaFoldDB" id="A0A7H0IA67"/>
<evidence type="ECO:0000256" key="1">
    <source>
        <dbReference type="ARBA" id="ARBA00022527"/>
    </source>
</evidence>
<accession>A0A7H0IA67</accession>
<dbReference type="Proteomes" id="UP000516052">
    <property type="component" value="Chromosome"/>
</dbReference>
<dbReference type="GO" id="GO:0004674">
    <property type="term" value="F:protein serine/threonine kinase activity"/>
    <property type="evidence" value="ECO:0007669"/>
    <property type="project" value="UniProtKB-KW"/>
</dbReference>
<dbReference type="Gene3D" id="3.30.565.10">
    <property type="entry name" value="Histidine kinase-like ATPase, C-terminal domain"/>
    <property type="match status" value="1"/>
</dbReference>
<protein>
    <submittedName>
        <fullName evidence="3">ATP-binding protein</fullName>
    </submittedName>
</protein>
<keyword evidence="4" id="KW-1185">Reference proteome</keyword>
<keyword evidence="1" id="KW-0418">Kinase</keyword>